<evidence type="ECO:0000313" key="5">
    <source>
        <dbReference type="Proteomes" id="UP001302367"/>
    </source>
</evidence>
<dbReference type="EMBL" id="CP134185">
    <property type="protein sequence ID" value="WPA99339.1"/>
    <property type="molecule type" value="Genomic_DNA"/>
</dbReference>
<name>A0A2G5HZN1_CERBT</name>
<dbReference type="EMBL" id="LKMD01000102">
    <property type="protein sequence ID" value="PIA97713.1"/>
    <property type="molecule type" value="Genomic_DNA"/>
</dbReference>
<evidence type="ECO:0000256" key="1">
    <source>
        <dbReference type="SAM" id="Phobius"/>
    </source>
</evidence>
<dbReference type="Proteomes" id="UP001302367">
    <property type="component" value="Chromosome 2"/>
</dbReference>
<accession>A0A2G5HZN1</accession>
<keyword evidence="1" id="KW-0472">Membrane</keyword>
<sequence>MPNAEQTPQASDLRNKDPILHFTGVCGHCLYRTFIEFILIVIFFAVMSERRALYQAMQVAPVEHLSTWRELVITHSLCSTIFAHALFGVSLLGMVPHFMVTALIDATLIGFGILTAEQPDMSMMFDFQDPRPDIMLMWGSLLPLPYLLVTGSTIGGLFGCLLQLLGEGLEEMRSKGTSSQQGREDSPGLLVVRAPAIDQKPGAAIEYVIKDE</sequence>
<reference evidence="2 4" key="1">
    <citation type="submission" date="2015-10" db="EMBL/GenBank/DDBJ databases">
        <title>The cercosporin biosynthetic gene cluster was horizontally transferred to several fungal lineages and shown to be expanded in Cercospora beticola based on microsynteny with recipient genomes.</title>
        <authorList>
            <person name="De Jonge R."/>
            <person name="Ebert M.K."/>
            <person name="Suttle J.C."/>
            <person name="Jurick Ii W.M."/>
            <person name="Secor G.A."/>
            <person name="Thomma B.P."/>
            <person name="Van De Peer Y."/>
            <person name="Bolton M.D."/>
        </authorList>
    </citation>
    <scope>NUCLEOTIDE SEQUENCE [LARGE SCALE GENOMIC DNA]</scope>
    <source>
        <strain evidence="2 4">09-40</strain>
    </source>
</reference>
<keyword evidence="1" id="KW-1133">Transmembrane helix</keyword>
<evidence type="ECO:0000313" key="2">
    <source>
        <dbReference type="EMBL" id="PIA97713.1"/>
    </source>
</evidence>
<evidence type="ECO:0000313" key="4">
    <source>
        <dbReference type="Proteomes" id="UP000230605"/>
    </source>
</evidence>
<evidence type="ECO:0000313" key="3">
    <source>
        <dbReference type="EMBL" id="WPA99339.1"/>
    </source>
</evidence>
<dbReference type="Proteomes" id="UP000230605">
    <property type="component" value="Chromosome 2"/>
</dbReference>
<proteinExistence type="predicted"/>
<keyword evidence="5" id="KW-1185">Reference proteome</keyword>
<keyword evidence="1" id="KW-0812">Transmembrane</keyword>
<organism evidence="2 4">
    <name type="scientific">Cercospora beticola</name>
    <name type="common">Sugarbeet leaf spot fungus</name>
    <dbReference type="NCBI Taxonomy" id="122368"/>
    <lineage>
        <taxon>Eukaryota</taxon>
        <taxon>Fungi</taxon>
        <taxon>Dikarya</taxon>
        <taxon>Ascomycota</taxon>
        <taxon>Pezizomycotina</taxon>
        <taxon>Dothideomycetes</taxon>
        <taxon>Dothideomycetidae</taxon>
        <taxon>Mycosphaerellales</taxon>
        <taxon>Mycosphaerellaceae</taxon>
        <taxon>Cercospora</taxon>
    </lineage>
</organism>
<feature type="transmembrane region" description="Helical" evidence="1">
    <location>
        <begin position="20"/>
        <end position="47"/>
    </location>
</feature>
<feature type="transmembrane region" description="Helical" evidence="1">
    <location>
        <begin position="136"/>
        <end position="165"/>
    </location>
</feature>
<reference evidence="3 5" key="2">
    <citation type="submission" date="2023-09" db="EMBL/GenBank/DDBJ databases">
        <title>Complete-Gapless Cercospora beticola genome.</title>
        <authorList>
            <person name="Wyatt N.A."/>
            <person name="Spanner R.E."/>
            <person name="Bolton M.D."/>
        </authorList>
    </citation>
    <scope>NUCLEOTIDE SEQUENCE [LARGE SCALE GENOMIC DNA]</scope>
    <source>
        <strain evidence="3">Cb09-40</strain>
    </source>
</reference>
<gene>
    <name evidence="2" type="ORF">CB0940_06673</name>
    <name evidence="3" type="ORF">RHO25_003956</name>
</gene>
<protein>
    <submittedName>
        <fullName evidence="2">Uncharacterized protein</fullName>
    </submittedName>
</protein>
<dbReference type="AlphaFoldDB" id="A0A2G5HZN1"/>